<dbReference type="EMBL" id="JAACJM010000049">
    <property type="protein sequence ID" value="KAF5358590.1"/>
    <property type="molecule type" value="Genomic_DNA"/>
</dbReference>
<evidence type="ECO:0000313" key="2">
    <source>
        <dbReference type="EMBL" id="KAF5358590.1"/>
    </source>
</evidence>
<gene>
    <name evidence="2" type="ORF">D9758_007716</name>
</gene>
<dbReference type="PANTHER" id="PTHR47534:SF3">
    <property type="entry name" value="ALCOHOL DEHYDROGENASE-LIKE C-TERMINAL DOMAIN-CONTAINING PROTEIN"/>
    <property type="match status" value="1"/>
</dbReference>
<dbReference type="PANTHER" id="PTHR47534">
    <property type="entry name" value="YALI0E05731P"/>
    <property type="match status" value="1"/>
</dbReference>
<evidence type="ECO:0000256" key="1">
    <source>
        <dbReference type="ARBA" id="ARBA00023002"/>
    </source>
</evidence>
<accession>A0A8H5G5E5</accession>
<proteinExistence type="predicted"/>
<dbReference type="InterPro" id="IPR052228">
    <property type="entry name" value="Sec_Metab_Biosynth_Oxidored"/>
</dbReference>
<evidence type="ECO:0008006" key="4">
    <source>
        <dbReference type="Google" id="ProtNLM"/>
    </source>
</evidence>
<dbReference type="SUPFAM" id="SSF51735">
    <property type="entry name" value="NAD(P)-binding Rossmann-fold domains"/>
    <property type="match status" value="1"/>
</dbReference>
<dbReference type="Gene3D" id="3.40.50.720">
    <property type="entry name" value="NAD(P)-binding Rossmann-like Domain"/>
    <property type="match status" value="1"/>
</dbReference>
<dbReference type="GO" id="GO:0016491">
    <property type="term" value="F:oxidoreductase activity"/>
    <property type="evidence" value="ECO:0007669"/>
    <property type="project" value="UniProtKB-KW"/>
</dbReference>
<dbReference type="InterPro" id="IPR036291">
    <property type="entry name" value="NAD(P)-bd_dom_sf"/>
</dbReference>
<sequence length="353" mass="40079">MPSLSTVKASNASYASHLLQSASTPVAIFIGGTAGIGEATVKALANYLHGNVHVILVGRTREPGERVLRELVKPSPSPGEKQDIGVIREFIPCDVSLMSSVDKMCLEITKLLESRLKTTAPPKINYIFFSANHSNLWGGHRWTEEGIDKQLAVRYYHRFKTTFKLMPLLRNAKDKGEDARVVSILASGITWWFDEDDFGFKKSSGLGLVLKGVNTNMVAAVYNDLMVESFADHNPGISFTNSMPGMVSTDNALHAFTIPFRAHWILKPLELFFFWIWILIFIKPEDSAQYHLYDLFQADEGREPERSGGEKKGKFYRRSRFGDDLGYRYHRKDQEVLKRRFWEHTTKVTELVE</sequence>
<keyword evidence="3" id="KW-1185">Reference proteome</keyword>
<dbReference type="OrthoDB" id="2898509at2759"/>
<dbReference type="Proteomes" id="UP000559256">
    <property type="component" value="Unassembled WGS sequence"/>
</dbReference>
<evidence type="ECO:0000313" key="3">
    <source>
        <dbReference type="Proteomes" id="UP000559256"/>
    </source>
</evidence>
<comment type="caution">
    <text evidence="2">The sequence shown here is derived from an EMBL/GenBank/DDBJ whole genome shotgun (WGS) entry which is preliminary data.</text>
</comment>
<keyword evidence="1" id="KW-0560">Oxidoreductase</keyword>
<protein>
    <recommendedName>
        <fullName evidence="4">NAD(P)-binding protein</fullName>
    </recommendedName>
</protein>
<name>A0A8H5G5E5_9AGAR</name>
<dbReference type="AlphaFoldDB" id="A0A8H5G5E5"/>
<reference evidence="2 3" key="1">
    <citation type="journal article" date="2020" name="ISME J.">
        <title>Uncovering the hidden diversity of litter-decomposition mechanisms in mushroom-forming fungi.</title>
        <authorList>
            <person name="Floudas D."/>
            <person name="Bentzer J."/>
            <person name="Ahren D."/>
            <person name="Johansson T."/>
            <person name="Persson P."/>
            <person name="Tunlid A."/>
        </authorList>
    </citation>
    <scope>NUCLEOTIDE SEQUENCE [LARGE SCALE GENOMIC DNA]</scope>
    <source>
        <strain evidence="2 3">CBS 291.85</strain>
    </source>
</reference>
<organism evidence="2 3">
    <name type="scientific">Tetrapyrgos nigripes</name>
    <dbReference type="NCBI Taxonomy" id="182062"/>
    <lineage>
        <taxon>Eukaryota</taxon>
        <taxon>Fungi</taxon>
        <taxon>Dikarya</taxon>
        <taxon>Basidiomycota</taxon>
        <taxon>Agaricomycotina</taxon>
        <taxon>Agaricomycetes</taxon>
        <taxon>Agaricomycetidae</taxon>
        <taxon>Agaricales</taxon>
        <taxon>Marasmiineae</taxon>
        <taxon>Marasmiaceae</taxon>
        <taxon>Tetrapyrgos</taxon>
    </lineage>
</organism>